<feature type="compositionally biased region" description="Basic and acidic residues" evidence="5">
    <location>
        <begin position="391"/>
        <end position="408"/>
    </location>
</feature>
<comment type="similarity">
    <text evidence="1">Belongs to the GcvT family.</text>
</comment>
<dbReference type="InterPro" id="IPR027266">
    <property type="entry name" value="TrmE/GcvT-like"/>
</dbReference>
<proteinExistence type="inferred from homology"/>
<accession>A0A6J4P5A0</accession>
<dbReference type="InterPro" id="IPR029043">
    <property type="entry name" value="GcvT/YgfZ_C"/>
</dbReference>
<dbReference type="AlphaFoldDB" id="A0A6J4P5A0"/>
<keyword evidence="3 8" id="KW-0808">Transferase</keyword>
<evidence type="ECO:0000259" key="7">
    <source>
        <dbReference type="Pfam" id="PF08669"/>
    </source>
</evidence>
<name>A0A6J4P5A0_9ACTN</name>
<organism evidence="8">
    <name type="scientific">uncultured Rubrobacteraceae bacterium</name>
    <dbReference type="NCBI Taxonomy" id="349277"/>
    <lineage>
        <taxon>Bacteria</taxon>
        <taxon>Bacillati</taxon>
        <taxon>Actinomycetota</taxon>
        <taxon>Rubrobacteria</taxon>
        <taxon>Rubrobacterales</taxon>
        <taxon>Rubrobacteraceae</taxon>
        <taxon>environmental samples</taxon>
    </lineage>
</organism>
<dbReference type="FunFam" id="3.30.70.1400:FF:000001">
    <property type="entry name" value="Aminomethyltransferase"/>
    <property type="match status" value="1"/>
</dbReference>
<dbReference type="GO" id="GO:0008168">
    <property type="term" value="F:methyltransferase activity"/>
    <property type="evidence" value="ECO:0007669"/>
    <property type="project" value="UniProtKB-KW"/>
</dbReference>
<evidence type="ECO:0000256" key="1">
    <source>
        <dbReference type="ARBA" id="ARBA00008609"/>
    </source>
</evidence>
<feature type="binding site" evidence="4">
    <location>
        <position position="199"/>
    </location>
    <ligand>
        <name>substrate</name>
    </ligand>
</feature>
<dbReference type="SUPFAM" id="SSF101790">
    <property type="entry name" value="Aminomethyltransferase beta-barrel domain"/>
    <property type="match status" value="1"/>
</dbReference>
<sequence>MTERRTPLYDFHFRSARNVVKGGGDFMFPTSYTSPVEEHLNVRRNVGVQDLSTMGEVDIKGPGAERLVRRLLVNEVQDMEPGQLRYSTMCNERGGIVDDVTVYKFDDEHFMIVTSSGPRLKTYRWISDHAQGASAYVTDVTAAVALPVVQGPRSRRFLKTLVEGVDLDALRFFRFATCRIGEVELIISRSGYTGELGYELYTPADQAGVLWESLLEKGREFDLRPYGVEAMQSLRIEKSLPLYGPDISEDDTPFHVGLARWIRLEKRDFVGRDALLRVQNVGLERRWVGLTLESAVPATSGAKVYSVGDVATFREVIETGAEAGEYEDALMPGDRQIGRVTSSAMGHSVGRMLAMAYVDTAHSWPGNNVIVEINGRPIPAKVSPTPFFDPENARIRSEPPEDERRSEPPSHPVATTNSRSNVPAGQSTNGGSGS</sequence>
<dbReference type="GO" id="GO:0008483">
    <property type="term" value="F:transaminase activity"/>
    <property type="evidence" value="ECO:0007669"/>
    <property type="project" value="UniProtKB-KW"/>
</dbReference>
<feature type="domain" description="GCVT N-terminal" evidence="6">
    <location>
        <begin position="24"/>
        <end position="266"/>
    </location>
</feature>
<dbReference type="Pfam" id="PF08669">
    <property type="entry name" value="GCV_T_C"/>
    <property type="match status" value="1"/>
</dbReference>
<evidence type="ECO:0000256" key="5">
    <source>
        <dbReference type="SAM" id="MobiDB-lite"/>
    </source>
</evidence>
<dbReference type="GO" id="GO:0032259">
    <property type="term" value="P:methylation"/>
    <property type="evidence" value="ECO:0007669"/>
    <property type="project" value="UniProtKB-KW"/>
</dbReference>
<evidence type="ECO:0000259" key="6">
    <source>
        <dbReference type="Pfam" id="PF01571"/>
    </source>
</evidence>
<protein>
    <submittedName>
        <fullName evidence="8">Aminomethyltransferase</fullName>
    </submittedName>
</protein>
<evidence type="ECO:0000256" key="4">
    <source>
        <dbReference type="PIRSR" id="PIRSR006487-1"/>
    </source>
</evidence>
<dbReference type="Gene3D" id="3.30.1360.120">
    <property type="entry name" value="Probable tRNA modification gtpase trme, domain 1"/>
    <property type="match status" value="1"/>
</dbReference>
<dbReference type="InterPro" id="IPR006222">
    <property type="entry name" value="GCVT_N"/>
</dbReference>
<dbReference type="EMBL" id="CADCVA010000053">
    <property type="protein sequence ID" value="CAA9403964.1"/>
    <property type="molecule type" value="Genomic_DNA"/>
</dbReference>
<evidence type="ECO:0000313" key="8">
    <source>
        <dbReference type="EMBL" id="CAA9403964.1"/>
    </source>
</evidence>
<feature type="domain" description="Aminomethyltransferase C-terminal" evidence="7">
    <location>
        <begin position="299"/>
        <end position="389"/>
    </location>
</feature>
<feature type="compositionally biased region" description="Polar residues" evidence="5">
    <location>
        <begin position="413"/>
        <end position="427"/>
    </location>
</feature>
<dbReference type="PANTHER" id="PTHR43757:SF2">
    <property type="entry name" value="AMINOMETHYLTRANSFERASE, MITOCHONDRIAL"/>
    <property type="match status" value="1"/>
</dbReference>
<gene>
    <name evidence="8" type="ORF">AVDCRST_MAG82-367</name>
</gene>
<feature type="region of interest" description="Disordered" evidence="5">
    <location>
        <begin position="382"/>
        <end position="434"/>
    </location>
</feature>
<dbReference type="PANTHER" id="PTHR43757">
    <property type="entry name" value="AMINOMETHYLTRANSFERASE"/>
    <property type="match status" value="1"/>
</dbReference>
<keyword evidence="8" id="KW-0489">Methyltransferase</keyword>
<evidence type="ECO:0000256" key="2">
    <source>
        <dbReference type="ARBA" id="ARBA00022576"/>
    </source>
</evidence>
<dbReference type="InterPro" id="IPR013977">
    <property type="entry name" value="GcvT_C"/>
</dbReference>
<reference evidence="8" key="1">
    <citation type="submission" date="2020-02" db="EMBL/GenBank/DDBJ databases">
        <authorList>
            <person name="Meier V. D."/>
        </authorList>
    </citation>
    <scope>NUCLEOTIDE SEQUENCE</scope>
    <source>
        <strain evidence="8">AVDCRST_MAG82</strain>
    </source>
</reference>
<dbReference type="SUPFAM" id="SSF103025">
    <property type="entry name" value="Folate-binding domain"/>
    <property type="match status" value="1"/>
</dbReference>
<dbReference type="InterPro" id="IPR028896">
    <property type="entry name" value="GcvT/YgfZ/DmdA"/>
</dbReference>
<evidence type="ECO:0000256" key="3">
    <source>
        <dbReference type="ARBA" id="ARBA00022679"/>
    </source>
</evidence>
<keyword evidence="2" id="KW-0032">Aminotransferase</keyword>
<dbReference type="PIRSF" id="PIRSF006487">
    <property type="entry name" value="GcvT"/>
    <property type="match status" value="1"/>
</dbReference>
<dbReference type="Pfam" id="PF01571">
    <property type="entry name" value="GCV_T"/>
    <property type="match status" value="1"/>
</dbReference>